<dbReference type="SUPFAM" id="SSF56801">
    <property type="entry name" value="Acetyl-CoA synthetase-like"/>
    <property type="match status" value="1"/>
</dbReference>
<dbReference type="GeneID" id="17355148"/>
<evidence type="ECO:0000256" key="1">
    <source>
        <dbReference type="SAM" id="MobiDB-lite"/>
    </source>
</evidence>
<dbReference type="PANTHER" id="PTHR43201">
    <property type="entry name" value="ACYL-COA SYNTHETASE"/>
    <property type="match status" value="1"/>
</dbReference>
<dbReference type="Pfam" id="PF00501">
    <property type="entry name" value="AMP-binding"/>
    <property type="match status" value="1"/>
</dbReference>
<proteinExistence type="predicted"/>
<dbReference type="KEGG" id="cvr:CHLNCDRAFT_133905"/>
<dbReference type="Gene3D" id="3.40.50.12780">
    <property type="entry name" value="N-terminal domain of ligase-like"/>
    <property type="match status" value="1"/>
</dbReference>
<dbReference type="CDD" id="cd04433">
    <property type="entry name" value="AFD_class_I"/>
    <property type="match status" value="1"/>
</dbReference>
<feature type="compositionally biased region" description="Polar residues" evidence="1">
    <location>
        <begin position="592"/>
        <end position="605"/>
    </location>
</feature>
<dbReference type="InterPro" id="IPR042099">
    <property type="entry name" value="ANL_N_sf"/>
</dbReference>
<feature type="region of interest" description="Disordered" evidence="1">
    <location>
        <begin position="592"/>
        <end position="614"/>
    </location>
</feature>
<evidence type="ECO:0008006" key="6">
    <source>
        <dbReference type="Google" id="ProtNLM"/>
    </source>
</evidence>
<feature type="region of interest" description="Disordered" evidence="1">
    <location>
        <begin position="344"/>
        <end position="400"/>
    </location>
</feature>
<gene>
    <name evidence="4" type="ORF">CHLNCDRAFT_133905</name>
</gene>
<dbReference type="FunCoup" id="E1ZEJ5">
    <property type="interactions" value="500"/>
</dbReference>
<feature type="domain" description="AMP-binding enzyme C-terminal" evidence="3">
    <location>
        <begin position="470"/>
        <end position="509"/>
    </location>
</feature>
<accession>E1ZEJ5</accession>
<dbReference type="GO" id="GO:0006631">
    <property type="term" value="P:fatty acid metabolic process"/>
    <property type="evidence" value="ECO:0007669"/>
    <property type="project" value="TreeGrafter"/>
</dbReference>
<dbReference type="InterPro" id="IPR000873">
    <property type="entry name" value="AMP-dep_synth/lig_dom"/>
</dbReference>
<dbReference type="Pfam" id="PF13193">
    <property type="entry name" value="AMP-binding_C"/>
    <property type="match status" value="1"/>
</dbReference>
<dbReference type="InterPro" id="IPR025110">
    <property type="entry name" value="AMP-bd_C"/>
</dbReference>
<reference evidence="4 5" key="1">
    <citation type="journal article" date="2010" name="Plant Cell">
        <title>The Chlorella variabilis NC64A genome reveals adaptation to photosymbiosis, coevolution with viruses, and cryptic sex.</title>
        <authorList>
            <person name="Blanc G."/>
            <person name="Duncan G."/>
            <person name="Agarkova I."/>
            <person name="Borodovsky M."/>
            <person name="Gurnon J."/>
            <person name="Kuo A."/>
            <person name="Lindquist E."/>
            <person name="Lucas S."/>
            <person name="Pangilinan J."/>
            <person name="Polle J."/>
            <person name="Salamov A."/>
            <person name="Terry A."/>
            <person name="Yamada T."/>
            <person name="Dunigan D.D."/>
            <person name="Grigoriev I.V."/>
            <person name="Claverie J.M."/>
            <person name="Van Etten J.L."/>
        </authorList>
    </citation>
    <scope>NUCLEOTIDE SEQUENCE [LARGE SCALE GENOMIC DNA]</scope>
    <source>
        <strain evidence="4 5">NC64A</strain>
    </source>
</reference>
<keyword evidence="5" id="KW-1185">Reference proteome</keyword>
<evidence type="ECO:0000313" key="4">
    <source>
        <dbReference type="EMBL" id="EFN55505.1"/>
    </source>
</evidence>
<protein>
    <recommendedName>
        <fullName evidence="6">AMP-dependent synthetase/ligase domain-containing protein</fullName>
    </recommendedName>
</protein>
<dbReference type="InParanoid" id="E1ZEJ5"/>
<evidence type="ECO:0000259" key="3">
    <source>
        <dbReference type="Pfam" id="PF13193"/>
    </source>
</evidence>
<sequence>MAHIAGYLYAGAAASDSGSGPLFLCEGRATSALEASSRVAALAAGLTQLLGMQAGDRVCTAALATDRHLEALLAATAGGAVAAPLNWRWGGGEAAAAAALVGARLLLADAGCLRFALAAAVAAAPGAIDTLVLLGPPADYRQEELEAAPPGLTLAFAEALMAACPDASLALRSAPGNAALVVFTSGTTGKPKGVTLSHAALHAQCMAKLLACGYSSSDVYLHAAPLFHIGGLSSALAMLAAGARHAFLPRFDGAALLGAIRGHHATSFIAVPTMVADLLTAAAEAGVASLPAVRRVLVGGGGLSPALRDGLAALCPAATLHAAYGMTEGASSLTFHTLWSPEAGAGAPGSSGGAPAAQPGARGPPGGVFVGRPPPGIELAVYQPPGGGGGGGGSGGGGGIRFAGEGEVVTRGSHVMLGYWDDEDATAAAQLPGGWLRTGDLGCLRQGQLWLMGRAKDMIKSGGENVHAWEVERALASHPAVAAAAVVGAADWRLGEAVAAAVVLRPGWRWRGERCQLLLASAARRRQQQQAGRAALAAAAASVAPTGARGGAGAGGLAGCGLDGGTEEDGEGEQQAAGGMGFEQDLRSMLLQRSPSRPGSAQSTHGADGGLLMAAPLPPCEAAAARQPGAGDQQKNKRREALQLLMGVAAGLERAAAAGASARAGGSAGDPAGAEEAVVDGRALQQHCRAAGLAGFKLPRVFLLCDAAAAAATPGRASSPSSGGVVLPVNSTGKVVKHLLRQQVQLHMQAAVKAAAAAPGGSARSRL</sequence>
<dbReference type="PROSITE" id="PS00455">
    <property type="entry name" value="AMP_BINDING"/>
    <property type="match status" value="1"/>
</dbReference>
<dbReference type="AlphaFoldDB" id="E1ZEJ5"/>
<dbReference type="Proteomes" id="UP000008141">
    <property type="component" value="Unassembled WGS sequence"/>
</dbReference>
<dbReference type="Gene3D" id="3.30.300.30">
    <property type="match status" value="1"/>
</dbReference>
<dbReference type="STRING" id="554065.E1ZEJ5"/>
<name>E1ZEJ5_CHLVA</name>
<feature type="compositionally biased region" description="Gly residues" evidence="1">
    <location>
        <begin position="385"/>
        <end position="400"/>
    </location>
</feature>
<dbReference type="eggNOG" id="KOG1177">
    <property type="taxonomic scope" value="Eukaryota"/>
</dbReference>
<dbReference type="InterPro" id="IPR020845">
    <property type="entry name" value="AMP-binding_CS"/>
</dbReference>
<evidence type="ECO:0000313" key="5">
    <source>
        <dbReference type="Proteomes" id="UP000008141"/>
    </source>
</evidence>
<dbReference type="RefSeq" id="XP_005847607.1">
    <property type="nucleotide sequence ID" value="XM_005847545.1"/>
</dbReference>
<dbReference type="EMBL" id="GL433844">
    <property type="protein sequence ID" value="EFN55505.1"/>
    <property type="molecule type" value="Genomic_DNA"/>
</dbReference>
<dbReference type="PANTHER" id="PTHR43201:SF32">
    <property type="entry name" value="2-SUCCINYLBENZOATE--COA LIGASE, CHLOROPLASTIC_PEROXISOMAL"/>
    <property type="match status" value="1"/>
</dbReference>
<organism evidence="5">
    <name type="scientific">Chlorella variabilis</name>
    <name type="common">Green alga</name>
    <dbReference type="NCBI Taxonomy" id="554065"/>
    <lineage>
        <taxon>Eukaryota</taxon>
        <taxon>Viridiplantae</taxon>
        <taxon>Chlorophyta</taxon>
        <taxon>core chlorophytes</taxon>
        <taxon>Trebouxiophyceae</taxon>
        <taxon>Chlorellales</taxon>
        <taxon>Chlorellaceae</taxon>
        <taxon>Chlorella clade</taxon>
        <taxon>Chlorella</taxon>
    </lineage>
</organism>
<dbReference type="InterPro" id="IPR045851">
    <property type="entry name" value="AMP-bd_C_sf"/>
</dbReference>
<dbReference type="GO" id="GO:0031956">
    <property type="term" value="F:medium-chain fatty acid-CoA ligase activity"/>
    <property type="evidence" value="ECO:0007669"/>
    <property type="project" value="TreeGrafter"/>
</dbReference>
<dbReference type="OrthoDB" id="10253115at2759"/>
<feature type="domain" description="AMP-dependent synthetase/ligase" evidence="2">
    <location>
        <begin position="25"/>
        <end position="420"/>
    </location>
</feature>
<evidence type="ECO:0000259" key="2">
    <source>
        <dbReference type="Pfam" id="PF00501"/>
    </source>
</evidence>